<sequence length="46" mass="5195">MTQSEQDAVIDSLINLMTELGMLENRIRALRECIEPVADGLFSQRS</sequence>
<protein>
    <submittedName>
        <fullName evidence="1">Uncharacterized protein</fullName>
    </submittedName>
</protein>
<name>A0A1I5GY84_9HYPH</name>
<dbReference type="EMBL" id="FOVR01000005">
    <property type="protein sequence ID" value="SFO40756.1"/>
    <property type="molecule type" value="Genomic_DNA"/>
</dbReference>
<dbReference type="Proteomes" id="UP000199236">
    <property type="component" value="Unassembled WGS sequence"/>
</dbReference>
<reference evidence="1 2" key="1">
    <citation type="submission" date="2016-10" db="EMBL/GenBank/DDBJ databases">
        <authorList>
            <person name="de Groot N.N."/>
        </authorList>
    </citation>
    <scope>NUCLEOTIDE SEQUENCE [LARGE SCALE GENOMIC DNA]</scope>
    <source>
        <strain evidence="1 2">CGMCC 1.9157</strain>
    </source>
</reference>
<proteinExistence type="predicted"/>
<organism evidence="1 2">
    <name type="scientific">Cohaesibacter marisflavi</name>
    <dbReference type="NCBI Taxonomy" id="655353"/>
    <lineage>
        <taxon>Bacteria</taxon>
        <taxon>Pseudomonadati</taxon>
        <taxon>Pseudomonadota</taxon>
        <taxon>Alphaproteobacteria</taxon>
        <taxon>Hyphomicrobiales</taxon>
        <taxon>Cohaesibacteraceae</taxon>
    </lineage>
</organism>
<dbReference type="AlphaFoldDB" id="A0A1I5GY84"/>
<dbReference type="RefSeq" id="WP_175528049.1">
    <property type="nucleotide sequence ID" value="NZ_FOVR01000005.1"/>
</dbReference>
<evidence type="ECO:0000313" key="1">
    <source>
        <dbReference type="EMBL" id="SFO40756.1"/>
    </source>
</evidence>
<keyword evidence="2" id="KW-1185">Reference proteome</keyword>
<dbReference type="STRING" id="655353.SAMN04488056_105247"/>
<evidence type="ECO:0000313" key="2">
    <source>
        <dbReference type="Proteomes" id="UP000199236"/>
    </source>
</evidence>
<accession>A0A1I5GY84</accession>
<gene>
    <name evidence="1" type="ORF">SAMN04488056_105247</name>
</gene>